<proteinExistence type="predicted"/>
<evidence type="ECO:0000313" key="7">
    <source>
        <dbReference type="EMBL" id="MDX5953490.1"/>
    </source>
</evidence>
<dbReference type="InterPro" id="IPR011801">
    <property type="entry name" value="Swm_rep_I_cyn"/>
</dbReference>
<dbReference type="KEGG" id="abf:AMK58_04980"/>
<dbReference type="Proteomes" id="UP000298774">
    <property type="component" value="Chromosome"/>
</dbReference>
<feature type="region of interest" description="Disordered" evidence="4">
    <location>
        <begin position="2275"/>
        <end position="2294"/>
    </location>
</feature>
<name>A0A0P0ELM5_AZOBR</name>
<sequence>MTEASAVAFTTCVTTSGRFSRTATEIAIIDTALSGWRDLLAGLPAGVEAVLIGEGRDGVAAMAQALAGLHGIRALHVLCHGFEGGLQLGTARLDEASLTAREAELTAIGACLAQDGDILLYGCNVASGHGESFLDALADITGAAMAASRTLTGAAELGGDWDLAWMRGTVRTEALRIEQYRGVLAAPFFDLAVAYTGENTITLKYEDTLDSTSNPLLTHFVATDGTVNAGTGSILINGTAVALISAVVSDNLVTLTVGQQFQLNDAIAFRYEDPAGDDLTGVIQAPYGLDTFSVDVSVTVLSARPPAFLSSSAQSGGNKVVLSFDQALDENNPPSIQQFFGSSTTSGQIRINGVYYTVSGVDVIGSNVIVEVGNGYIFQSGDAVSLRYYDGDTVDSTTAIQNQGGVDIPDFRTSFTVQLHAPTLTAAGGTPTYSGSQTQPLFSSATASTNDSGQIFTAMTVTVTGMLDGVNEALYFTVPGMMGSLELYLVDGASHFIDPVQMSGTRVTGTVSVSNGTATIRITGMALSDAEMASLINDITYYNAAGTPSDGQRIIAVTGLTDDGGSVDTGDITGVSATINVGTPASSLPTLTATSTAPTYIQNAAPVDLFSGVAADTNDIGQVFTGLILTVTNVVDVEWLSLDGIIPISLSSNAAGTPVTAPGLTGAVLTTSYSGTTATVTLSGFSLTGTQLAALIDGIAYVNAGDAVNGIVTPGNRVVTITSVTDDGASNNTAPLTGVSATVSVAGAPTTSVAPTVTLTTEDTYGQSVALGTVTADLFDGVTASTVDGGQTFTGMVLTVHGVLFGANERLTVGGSSITLTAGTGVFSKGNYAVTVVNGVATVTLSGMSLTDGEMNALIDDLGYACDNAGLGMAPSDQFALTDTRSIVLRSITDSGASNNTTMVNKVATVSLGQKDSQSPMITVTPNNPTVTFAPGTTTAVSFTVTVATAATVGDGALFFNVKAPDGLTISNVKMNGGMPVFAFGASPGTYTLTFNVTTTGTTTSGAFPISITAGYSDSISPIPTIAVKSGSTMVTIAEPAPVLQSAAVDGTALVLTYDMALDGTNIPAANAFAVQIGGNTVSVTNVAVDGANKTVTLTLGQAVAHTDTVTVAYTDPTAGDDTNAVQSTTGADAATFAAQAVTNNTLDPNGTPPTLTLTPVDGYGQLIMGNPVFDLFDAVTASTVDSGQTFTGMVLTVHHVAGTGSDEFLTIAGTDITLSNGTSGSFTGGNYAVTLVNGVATVTLSGMALSNSAMSTLIDGIAYKTTAFTVSSLDQFNIGFSETRPIVLRSITDSGAANNTTEVNKLVTASFGMQPGSLSPITITPDNPTATFASGTPTQLSFTVNIGTALTLVGSTLHFDVAAPSGWTIANLQLDGFANNTLAGIIPIGVHTLTFDVTASGTDTSGHFPISIFTSTSGLIPQASVSSGSVLVALAPPAPVLQSAAVDGTSLVLTYDVALDAANGPAAGAFVVKAGGNTVTVTGVAVDSAAKTVTLTLGQAVQQGQTVTVSYTDPTSGNDVAAIQNATGGADAATVTDQSVTNNTPDTTPPSITNVTIPNQPAKVGDTVTVTITVASDSDTYTLGNGSTVGGFALGNLTKVSATTYTATFTVTADGLRTGDRAAADDIPVNIVLVDSASNANTPYTTAISQTNDRIDTNAPPTLVVPTTPPTLVDTAADDSFPMVDGQLSASDLEGDTLTYSIAGSQASPLQYGSVTLSNGVTYDTWSTGPGGTSYVNSQTGHYAYVFDAAFLNGVPAGPMQGTSTFTVSDGNRTVSQQLTLNFTGANDSPILSGDVRSLATIDQGIADAANTGTTVTALLASAGTATDAEYDSPVPMVPVLPLGIAVTGVTNTNGTWQYKVGTGAWTDIPTGSSNGAALLLAGSDRVRFVPSGSGFTNTDTGGLTFKAWDLTSGTAGGTADTSADAYSTGSATATITVDAVPTLTATGGAKTFGVGVDASTSLFSAVAASTVEAGQSFRGVVFTVSGVVDATEVLSIGGIDVALTNGATATLSGLGVAGGDAGVTVSVVGGVATVTVSGLERSDAQMNALLGGVTYTNTSATATLGNRTVAIASLTDSGGATGSATISGVSTVVSVADVTPPAAPVVTSAALTKSATPIIAGTAEADSTVTVTIGGATYTTTATGGNWSVNLATATPASGALNLNANGANPVSVTARDASNNTSTAGTQTLTIDTTAPDAPAVTSAALTKNATPIIGGTAEAGSTVTVTVGGATYTTTATGGNWSVNLATATPTTGSLSLNANGANPVSATATDAAGNTSAPGTQSLTIDTTAPNAPTVTTALSNSTTPILTGTAEAGSTVTVTIGGATYTTTATGGNWSVNLATTTPTSGALNLNANGANPVSATATDAAGNTSAPGTQSLTIDTTAPNAPAVTSAALSNSTTPVIGGTAEAGSTVTVTIGGATYTTTATGGNWSVNLATATPASGALNLNANGANPVSATATDAAGNTSTPGTQSLTIDTTLPNAPVVTSAALSNSTTPILTGTAEAGSTVTVTIGGATYTTTATGGNWSVNLATTTPTTGALSLNANGANPVSATATDAAGNTSAPGTQSLTIDTTAPNAPAVTSAALSNSTTPVIGGTAEAGSTVTVTIGGATYTTIATGGNWSVNLATATPASGALNLNANGANPVSATATDAAGNTSTPGTQSLTIDTTLPDAPAVTSAALTRNTTPVITGTAEAGSTVTVTIGGATYTTTATGGNWSVNLATATPVTGSLSLNANGANPVSATATDASGNVSAPGTQSLVIDTTAPNAPAVTSAALTNNAAPTLTGSAEAGSTVTVTVGGATYTTTATNGGAWSLNLATATPVTGSLSLNPNGANPVSATATDAAGNVSGPGTQSLTIDTTAPTATVLFEDDSIDAIEQSSVAFTISGGEAGTSFTWTITSAGGGQVTGSGVMSGPTMRVTGLDLSGLGDGTLTLTLGLTDPAGNASAPFTATTQKLTATVEKPAPIAPPPVATVDGATVNGSITTGDDGKRVTTVTIAASNEERVEDSSTANADLADVPVVREQVVDRQTGAVSTVTTLTVSVASGVAVTTSGSAERQTAAEAQTGLSGLIAAIEARTDTGTASRGNLTGGGSGFLSVLSAQAQLLVRAIDFSAPGVAAGQAVQTKVTGNTLGGTGTASTAPTAVVLNTTAVAGPVTIQLDNVEFAAVVGAATLVGGDGEQIVYGDDHEQFMYLGAGDDILHGGGGNDTIASAGGNDTLYGDDGDDVVMGGEGDDWLFGGEGNDLVGGGVGNDALFGGTGQDILFGEDGDDTLSGEEGDDTLSGGSGNDLLFGGEGNDFLIGDEGDDTISGGDGNDVALGGAGRDLIGLGAGDDLASGGDGDDTLFGEAGNDTLFGGAGNDLLNGGAGNDVLFADGGADTLWGGEGADVFAFGRSSGGSVVMDFQAGVDRLALYDAGMDLGAVIRSARVEGGNTTLDIGSGNRITILGQTGNVAAWFG</sequence>
<dbReference type="GO" id="GO:0005509">
    <property type="term" value="F:calcium ion binding"/>
    <property type="evidence" value="ECO:0007669"/>
    <property type="project" value="InterPro"/>
</dbReference>
<keyword evidence="3" id="KW-0732">Signal</keyword>
<dbReference type="Pfam" id="PF00353">
    <property type="entry name" value="HemolysinCabind"/>
    <property type="match status" value="5"/>
</dbReference>
<dbReference type="Proteomes" id="UP001277471">
    <property type="component" value="Unassembled WGS sequence"/>
</dbReference>
<dbReference type="RefSeq" id="WP_059398677.1">
    <property type="nucleotide sequence ID" value="NZ_CP012914.1"/>
</dbReference>
<feature type="domain" description="Bacterial Ig-like" evidence="6">
    <location>
        <begin position="2687"/>
        <end position="2771"/>
    </location>
</feature>
<dbReference type="InterPro" id="IPR044016">
    <property type="entry name" value="Big_13"/>
</dbReference>
<feature type="domain" description="DUF4347" evidence="5">
    <location>
        <begin position="26"/>
        <end position="183"/>
    </location>
</feature>
<evidence type="ECO:0000256" key="4">
    <source>
        <dbReference type="SAM" id="MobiDB-lite"/>
    </source>
</evidence>
<dbReference type="InterPro" id="IPR025592">
    <property type="entry name" value="DUF4347"/>
</dbReference>
<dbReference type="PROSITE" id="PS00330">
    <property type="entry name" value="HEMOLYSIN_CALCIUM"/>
    <property type="match status" value="2"/>
</dbReference>
<keyword evidence="2" id="KW-0964">Secreted</keyword>
<dbReference type="Gene3D" id="2.150.10.10">
    <property type="entry name" value="Serralysin-like metalloprotease, C-terminal"/>
    <property type="match status" value="3"/>
</dbReference>
<dbReference type="InterPro" id="IPR050557">
    <property type="entry name" value="RTX_toxin/Mannuronan_C5-epim"/>
</dbReference>
<evidence type="ECO:0000313" key="10">
    <source>
        <dbReference type="Proteomes" id="UP001277471"/>
    </source>
</evidence>
<evidence type="ECO:0000256" key="1">
    <source>
        <dbReference type="ARBA" id="ARBA00004613"/>
    </source>
</evidence>
<feature type="compositionally biased region" description="Polar residues" evidence="4">
    <location>
        <begin position="2275"/>
        <end position="2291"/>
    </location>
</feature>
<dbReference type="PRINTS" id="PR00313">
    <property type="entry name" value="CABNDNGRPT"/>
</dbReference>
<reference evidence="7 10" key="2">
    <citation type="submission" date="2023-11" db="EMBL/GenBank/DDBJ databases">
        <title>MicrobeMod: A computational toolkit for identifying prokaryotic methylation and restriction-modification with nanopore sequencing.</title>
        <authorList>
            <person name="Crits-Christoph A."/>
            <person name="Kang S.C."/>
            <person name="Lee H."/>
            <person name="Ostrov N."/>
        </authorList>
    </citation>
    <scope>NUCLEOTIDE SEQUENCE [LARGE SCALE GENOMIC DNA]</scope>
    <source>
        <strain evidence="7 10">ATCC 29145</strain>
    </source>
</reference>
<feature type="domain" description="Bacterial Ig-like" evidence="6">
    <location>
        <begin position="2207"/>
        <end position="2292"/>
    </location>
</feature>
<evidence type="ECO:0000313" key="8">
    <source>
        <dbReference type="EMBL" id="QCO09884.1"/>
    </source>
</evidence>
<dbReference type="InterPro" id="IPR014755">
    <property type="entry name" value="Cu-Rt/internalin_Ig-like"/>
</dbReference>
<dbReference type="NCBIfam" id="TIGR02059">
    <property type="entry name" value="swm_rep_I"/>
    <property type="match status" value="3"/>
</dbReference>
<dbReference type="InterPro" id="IPR001343">
    <property type="entry name" value="Hemolysn_Ca-bd"/>
</dbReference>
<evidence type="ECO:0000259" key="6">
    <source>
        <dbReference type="Pfam" id="PF19077"/>
    </source>
</evidence>
<feature type="domain" description="Bacterial Ig-like" evidence="6">
    <location>
        <begin position="2783"/>
        <end position="2868"/>
    </location>
</feature>
<dbReference type="InterPro" id="IPR028059">
    <property type="entry name" value="SWM_rpt"/>
</dbReference>
<feature type="domain" description="Bacterial Ig-like" evidence="6">
    <location>
        <begin position="2304"/>
        <end position="2387"/>
    </location>
</feature>
<dbReference type="Gene3D" id="2.60.40.10">
    <property type="entry name" value="Immunoglobulins"/>
    <property type="match status" value="8"/>
</dbReference>
<dbReference type="InterPro" id="IPR018511">
    <property type="entry name" value="Hemolysin-typ_Ca-bd_CS"/>
</dbReference>
<evidence type="ECO:0000259" key="5">
    <source>
        <dbReference type="Pfam" id="PF14252"/>
    </source>
</evidence>
<organism evidence="8 9">
    <name type="scientific">Azospirillum brasilense</name>
    <dbReference type="NCBI Taxonomy" id="192"/>
    <lineage>
        <taxon>Bacteria</taxon>
        <taxon>Pseudomonadati</taxon>
        <taxon>Pseudomonadota</taxon>
        <taxon>Alphaproteobacteria</taxon>
        <taxon>Rhodospirillales</taxon>
        <taxon>Azospirillaceae</taxon>
        <taxon>Azospirillum</taxon>
    </lineage>
</organism>
<dbReference type="GO" id="GO:0005576">
    <property type="term" value="C:extracellular region"/>
    <property type="evidence" value="ECO:0007669"/>
    <property type="project" value="UniProtKB-SubCell"/>
</dbReference>
<keyword evidence="10" id="KW-1185">Reference proteome</keyword>
<evidence type="ECO:0000256" key="2">
    <source>
        <dbReference type="ARBA" id="ARBA00022525"/>
    </source>
</evidence>
<dbReference type="PANTHER" id="PTHR38340:SF1">
    <property type="entry name" value="S-LAYER PROTEIN"/>
    <property type="match status" value="1"/>
</dbReference>
<dbReference type="EMBL" id="CP032339">
    <property type="protein sequence ID" value="QCO09884.1"/>
    <property type="molecule type" value="Genomic_DNA"/>
</dbReference>
<evidence type="ECO:0000256" key="3">
    <source>
        <dbReference type="ARBA" id="ARBA00022729"/>
    </source>
</evidence>
<feature type="compositionally biased region" description="Acidic residues" evidence="4">
    <location>
        <begin position="3275"/>
        <end position="3289"/>
    </location>
</feature>
<feature type="domain" description="Bacterial Ig-like" evidence="6">
    <location>
        <begin position="2496"/>
        <end position="2579"/>
    </location>
</feature>
<dbReference type="InterPro" id="IPR011049">
    <property type="entry name" value="Serralysin-like_metalloprot_C"/>
</dbReference>
<dbReference type="SUPFAM" id="SSF51120">
    <property type="entry name" value="beta-Roll"/>
    <property type="match status" value="2"/>
</dbReference>
<feature type="region of interest" description="Disordered" evidence="4">
    <location>
        <begin position="3275"/>
        <end position="3297"/>
    </location>
</feature>
<protein>
    <submittedName>
        <fullName evidence="8">DUF4347 domain-containing protein</fullName>
    </submittedName>
    <submittedName>
        <fullName evidence="7">SwmB domain-containing protein</fullName>
    </submittedName>
</protein>
<reference evidence="8 9" key="1">
    <citation type="submission" date="2018-09" db="EMBL/GenBank/DDBJ databases">
        <title>Whole genome based analysis of evolution and adaptive divergence in Indian and Brazilian strains of Azospirillum brasilense.</title>
        <authorList>
            <person name="Singh C."/>
            <person name="Tripathi A.K."/>
        </authorList>
    </citation>
    <scope>NUCLEOTIDE SEQUENCE [LARGE SCALE GENOMIC DNA]</scope>
    <source>
        <strain evidence="8 9">MTCC4038</strain>
    </source>
</reference>
<feature type="domain" description="Bacterial Ig-like" evidence="6">
    <location>
        <begin position="2592"/>
        <end position="2675"/>
    </location>
</feature>
<evidence type="ECO:0000313" key="9">
    <source>
        <dbReference type="Proteomes" id="UP000298774"/>
    </source>
</evidence>
<accession>A0A0P0ELM5</accession>
<dbReference type="PANTHER" id="PTHR38340">
    <property type="entry name" value="S-LAYER PROTEIN"/>
    <property type="match status" value="1"/>
</dbReference>
<dbReference type="EMBL" id="JAWXYC010000004">
    <property type="protein sequence ID" value="MDX5953490.1"/>
    <property type="molecule type" value="Genomic_DNA"/>
</dbReference>
<dbReference type="InterPro" id="IPR013783">
    <property type="entry name" value="Ig-like_fold"/>
</dbReference>
<comment type="subcellular location">
    <subcellularLocation>
        <location evidence="1">Secreted</location>
    </subcellularLocation>
</comment>
<dbReference type="Pfam" id="PF19077">
    <property type="entry name" value="Big_13"/>
    <property type="match status" value="7"/>
</dbReference>
<dbReference type="NCBIfam" id="NF033510">
    <property type="entry name" value="Ca_tandemer"/>
    <property type="match status" value="8"/>
</dbReference>
<dbReference type="Gene3D" id="2.60.40.1220">
    <property type="match status" value="1"/>
</dbReference>
<feature type="domain" description="Bacterial Ig-like" evidence="6">
    <location>
        <begin position="2400"/>
        <end position="2483"/>
    </location>
</feature>
<dbReference type="Pfam" id="PF14252">
    <property type="entry name" value="DUF4347"/>
    <property type="match status" value="1"/>
</dbReference>
<gene>
    <name evidence="8" type="ORF">D3868_13080</name>
    <name evidence="7" type="ORF">SIM66_20140</name>
</gene>
<dbReference type="Pfam" id="PF13753">
    <property type="entry name" value="SWM_repeat"/>
    <property type="match status" value="2"/>
</dbReference>